<feature type="compositionally biased region" description="Low complexity" evidence="1">
    <location>
        <begin position="270"/>
        <end position="281"/>
    </location>
</feature>
<evidence type="ECO:0000313" key="4">
    <source>
        <dbReference type="EMBL" id="RST95288.1"/>
    </source>
</evidence>
<accession>A0A429ZNN5</accession>
<keyword evidence="2" id="KW-1133">Transmembrane helix</keyword>
<dbReference type="Gene3D" id="3.10.310.50">
    <property type="match status" value="1"/>
</dbReference>
<dbReference type="InterPro" id="IPR007621">
    <property type="entry name" value="TPM_dom"/>
</dbReference>
<gene>
    <name evidence="4" type="ORF">CBF36_03375</name>
</gene>
<protein>
    <recommendedName>
        <fullName evidence="3">TPM domain-containing protein</fullName>
    </recommendedName>
</protein>
<dbReference type="Pfam" id="PF04536">
    <property type="entry name" value="TPM_phosphatase"/>
    <property type="match status" value="1"/>
</dbReference>
<keyword evidence="2" id="KW-0472">Membrane</keyword>
<name>A0A429ZNN5_9ENTE</name>
<evidence type="ECO:0000256" key="1">
    <source>
        <dbReference type="SAM" id="MobiDB-lite"/>
    </source>
</evidence>
<comment type="caution">
    <text evidence="4">The sequence shown here is derived from an EMBL/GenBank/DDBJ whole genome shotgun (WGS) entry which is preliminary data.</text>
</comment>
<keyword evidence="2" id="KW-0812">Transmembrane</keyword>
<dbReference type="PANTHER" id="PTHR30373">
    <property type="entry name" value="UPF0603 PROTEIN YGCG"/>
    <property type="match status" value="1"/>
</dbReference>
<feature type="transmembrane region" description="Helical" evidence="2">
    <location>
        <begin position="200"/>
        <end position="223"/>
    </location>
</feature>
<feature type="domain" description="TPM" evidence="3">
    <location>
        <begin position="57"/>
        <end position="173"/>
    </location>
</feature>
<feature type="region of interest" description="Disordered" evidence="1">
    <location>
        <begin position="259"/>
        <end position="290"/>
    </location>
</feature>
<proteinExistence type="predicted"/>
<evidence type="ECO:0000256" key="2">
    <source>
        <dbReference type="SAM" id="Phobius"/>
    </source>
</evidence>
<dbReference type="EMBL" id="NGJT01000004">
    <property type="protein sequence ID" value="RST95288.1"/>
    <property type="molecule type" value="Genomic_DNA"/>
</dbReference>
<dbReference type="RefSeq" id="WP_125956632.1">
    <property type="nucleotide sequence ID" value="NZ_NGJT01000004.1"/>
</dbReference>
<evidence type="ECO:0000259" key="3">
    <source>
        <dbReference type="Pfam" id="PF04536"/>
    </source>
</evidence>
<feature type="transmembrane region" description="Helical" evidence="2">
    <location>
        <begin position="31"/>
        <end position="51"/>
    </location>
</feature>
<dbReference type="Proteomes" id="UP000288490">
    <property type="component" value="Unassembled WGS sequence"/>
</dbReference>
<sequence>MNRDFCCIRYFSNHTYPSWGVFAILKKYNSLISFTIIILFSLFSFSIYTVAETSERVFDQANLLSADEKNSLEQAINEFKEKNNQDFVFVSTENTDGKTPEEYADDFYDNNGFGLGNDKSGMLFLIDMEHRKFHISTTGSMIDILNDNRINQIVNSSTEDMKDGRYYDVIKYVLTASSGYIKDGPAANTHRVARDNSKAFSILTIIIASIAGIGSAIGFYVYISRNYLLKKATYHYPYYEMSSLDLTESRTSKVFDITTTRHIPKPPPSSGSSTHMGSSGTSHGGGGGSF</sequence>
<evidence type="ECO:0000313" key="5">
    <source>
        <dbReference type="Proteomes" id="UP000288490"/>
    </source>
</evidence>
<dbReference type="OrthoDB" id="9806054at2"/>
<organism evidence="4 5">
    <name type="scientific">Vagococcus bubulae</name>
    <dbReference type="NCBI Taxonomy" id="1977868"/>
    <lineage>
        <taxon>Bacteria</taxon>
        <taxon>Bacillati</taxon>
        <taxon>Bacillota</taxon>
        <taxon>Bacilli</taxon>
        <taxon>Lactobacillales</taxon>
        <taxon>Enterococcaceae</taxon>
        <taxon>Vagococcus</taxon>
    </lineage>
</organism>
<dbReference type="AlphaFoldDB" id="A0A429ZNN5"/>
<dbReference type="PANTHER" id="PTHR30373:SF2">
    <property type="entry name" value="UPF0603 PROTEIN YGCG"/>
    <property type="match status" value="1"/>
</dbReference>
<reference evidence="4 5" key="1">
    <citation type="submission" date="2017-05" db="EMBL/GenBank/DDBJ databases">
        <title>Vagococcus spp. assemblies.</title>
        <authorList>
            <person name="Gulvik C.A."/>
        </authorList>
    </citation>
    <scope>NUCLEOTIDE SEQUENCE [LARGE SCALE GENOMIC DNA]</scope>
    <source>
        <strain evidence="4 5">SS1994</strain>
    </source>
</reference>
<keyword evidence="5" id="KW-1185">Reference proteome</keyword>